<protein>
    <recommendedName>
        <fullName evidence="4">CarboxypepD_reg-like domain-containing protein</fullName>
    </recommendedName>
</protein>
<gene>
    <name evidence="2" type="ORF">BST83_06980</name>
</gene>
<dbReference type="EMBL" id="MQUA01000013">
    <property type="protein sequence ID" value="PQB06924.1"/>
    <property type="molecule type" value="Genomic_DNA"/>
</dbReference>
<dbReference type="InterPro" id="IPR008969">
    <property type="entry name" value="CarboxyPept-like_regulatory"/>
</dbReference>
<reference evidence="2 3" key="1">
    <citation type="submission" date="2016-11" db="EMBL/GenBank/DDBJ databases">
        <title>Trade-off between light-utilization and light-protection in marine flavobacteria.</title>
        <authorList>
            <person name="Kumagai Y."/>
        </authorList>
    </citation>
    <scope>NUCLEOTIDE SEQUENCE [LARGE SCALE GENOMIC DNA]</scope>
    <source>
        <strain evidence="2 3">ATCC 700397</strain>
    </source>
</reference>
<dbReference type="Pfam" id="PF13715">
    <property type="entry name" value="CarbopepD_reg_2"/>
    <property type="match status" value="1"/>
</dbReference>
<proteinExistence type="predicted"/>
<feature type="signal peptide" evidence="1">
    <location>
        <begin position="1"/>
        <end position="18"/>
    </location>
</feature>
<dbReference type="AlphaFoldDB" id="A0A2S7KW97"/>
<keyword evidence="1" id="KW-0732">Signal</keyword>
<evidence type="ECO:0000313" key="3">
    <source>
        <dbReference type="Proteomes" id="UP000239522"/>
    </source>
</evidence>
<evidence type="ECO:0000256" key="1">
    <source>
        <dbReference type="SAM" id="SignalP"/>
    </source>
</evidence>
<organism evidence="2 3">
    <name type="scientific">Polaribacter filamentus</name>
    <dbReference type="NCBI Taxonomy" id="53483"/>
    <lineage>
        <taxon>Bacteria</taxon>
        <taxon>Pseudomonadati</taxon>
        <taxon>Bacteroidota</taxon>
        <taxon>Flavobacteriia</taxon>
        <taxon>Flavobacteriales</taxon>
        <taxon>Flavobacteriaceae</taxon>
    </lineage>
</organism>
<evidence type="ECO:0008006" key="4">
    <source>
        <dbReference type="Google" id="ProtNLM"/>
    </source>
</evidence>
<dbReference type="RefSeq" id="WP_104809166.1">
    <property type="nucleotide sequence ID" value="NZ_MQUA01000013.1"/>
</dbReference>
<evidence type="ECO:0000313" key="2">
    <source>
        <dbReference type="EMBL" id="PQB06924.1"/>
    </source>
</evidence>
<feature type="chain" id="PRO_5015735923" description="CarboxypepD_reg-like domain-containing protein" evidence="1">
    <location>
        <begin position="19"/>
        <end position="262"/>
    </location>
</feature>
<comment type="caution">
    <text evidence="2">The sequence shown here is derived from an EMBL/GenBank/DDBJ whole genome shotgun (WGS) entry which is preliminary data.</text>
</comment>
<keyword evidence="3" id="KW-1185">Reference proteome</keyword>
<name>A0A2S7KW97_9FLAO</name>
<dbReference type="OrthoDB" id="1436952at2"/>
<accession>A0A2S7KW97</accession>
<sequence length="262" mass="29968">MKKLLVFLLLLTNFVAFSQDTKRENVNGKVIVEGNDIGGIAIYNPASSIGTVTNENGEFIIAVALNDLLEIRGLEYQNFDVKINESILESKKIHIFLIEEINKLDEIIVITTKKLSGNLSTDLNKVNTFNQKLDAIYFSIKNDDSYKNISDSRNQVRKKVIPSETQTITDGLNIVNLVDQLLIPLFRSKVNNKEALGMPEVPAKFVRHYLGSNFLIQNFNIPAHRVEEFIRYVEDDTFDFNLLNYGNEIEFLELINKKVKYF</sequence>
<dbReference type="Proteomes" id="UP000239522">
    <property type="component" value="Unassembled WGS sequence"/>
</dbReference>
<dbReference type="SUPFAM" id="SSF49464">
    <property type="entry name" value="Carboxypeptidase regulatory domain-like"/>
    <property type="match status" value="1"/>
</dbReference>